<accession>A0A8T2P2E1</accession>
<protein>
    <submittedName>
        <fullName evidence="1">Uncharacterized protein</fullName>
    </submittedName>
</protein>
<dbReference type="AlphaFoldDB" id="A0A8T2P2E1"/>
<gene>
    <name evidence="1" type="ORF">JZ751_013183</name>
</gene>
<dbReference type="EMBL" id="JAFBMS010000022">
    <property type="protein sequence ID" value="KAG9343802.1"/>
    <property type="molecule type" value="Genomic_DNA"/>
</dbReference>
<comment type="caution">
    <text evidence="1">The sequence shown here is derived from an EMBL/GenBank/DDBJ whole genome shotgun (WGS) entry which is preliminary data.</text>
</comment>
<proteinExistence type="predicted"/>
<name>A0A8T2P2E1_9TELE</name>
<organism evidence="1 2">
    <name type="scientific">Albula glossodonta</name>
    <name type="common">roundjaw bonefish</name>
    <dbReference type="NCBI Taxonomy" id="121402"/>
    <lineage>
        <taxon>Eukaryota</taxon>
        <taxon>Metazoa</taxon>
        <taxon>Chordata</taxon>
        <taxon>Craniata</taxon>
        <taxon>Vertebrata</taxon>
        <taxon>Euteleostomi</taxon>
        <taxon>Actinopterygii</taxon>
        <taxon>Neopterygii</taxon>
        <taxon>Teleostei</taxon>
        <taxon>Albuliformes</taxon>
        <taxon>Albulidae</taxon>
        <taxon>Albula</taxon>
    </lineage>
</organism>
<keyword evidence="2" id="KW-1185">Reference proteome</keyword>
<evidence type="ECO:0000313" key="2">
    <source>
        <dbReference type="Proteomes" id="UP000824540"/>
    </source>
</evidence>
<dbReference type="Proteomes" id="UP000824540">
    <property type="component" value="Unassembled WGS sequence"/>
</dbReference>
<evidence type="ECO:0000313" key="1">
    <source>
        <dbReference type="EMBL" id="KAG9343802.1"/>
    </source>
</evidence>
<reference evidence="1" key="1">
    <citation type="thesis" date="2021" institute="BYU ScholarsArchive" country="Provo, UT, USA">
        <title>Applications of and Algorithms for Genome Assembly and Genomic Analyses with an Emphasis on Marine Teleosts.</title>
        <authorList>
            <person name="Pickett B.D."/>
        </authorList>
    </citation>
    <scope>NUCLEOTIDE SEQUENCE</scope>
    <source>
        <strain evidence="1">HI-2016</strain>
    </source>
</reference>
<sequence length="102" mass="11571">MSQAFYDVRGHGETRAPNGIISWSLGRVSPTSARVRAITSIRRYGKRSSPEAAVSELLFGDSSEHNQRSRIMRAFQACYGRPKRIREEELRTRSFYGCLMAS</sequence>